<proteinExistence type="inferred from homology"/>
<dbReference type="GO" id="GO:0003978">
    <property type="term" value="F:UDP-glucose 4-epimerase activity"/>
    <property type="evidence" value="ECO:0007669"/>
    <property type="project" value="UniProtKB-EC"/>
</dbReference>
<comment type="caution">
    <text evidence="4">The sequence shown here is derived from an EMBL/GenBank/DDBJ whole genome shotgun (WGS) entry which is preliminary data.</text>
</comment>
<evidence type="ECO:0000256" key="1">
    <source>
        <dbReference type="ARBA" id="ARBA00005125"/>
    </source>
</evidence>
<gene>
    <name evidence="4" type="ORF">FHS21_005928</name>
</gene>
<organism evidence="4 5">
    <name type="scientific">Phyllobacterium trifolii</name>
    <dbReference type="NCBI Taxonomy" id="300193"/>
    <lineage>
        <taxon>Bacteria</taxon>
        <taxon>Pseudomonadati</taxon>
        <taxon>Pseudomonadota</taxon>
        <taxon>Alphaproteobacteria</taxon>
        <taxon>Hyphomicrobiales</taxon>
        <taxon>Phyllobacteriaceae</taxon>
        <taxon>Phyllobacterium</taxon>
    </lineage>
</organism>
<name>A0A839UI46_9HYPH</name>
<evidence type="ECO:0000313" key="4">
    <source>
        <dbReference type="EMBL" id="MBB3149474.1"/>
    </source>
</evidence>
<feature type="domain" description="NAD-dependent epimerase/dehydratase" evidence="3">
    <location>
        <begin position="1"/>
        <end position="225"/>
    </location>
</feature>
<dbReference type="EMBL" id="JACHXN010000033">
    <property type="protein sequence ID" value="MBB3149474.1"/>
    <property type="molecule type" value="Genomic_DNA"/>
</dbReference>
<reference evidence="4 5" key="1">
    <citation type="submission" date="2020-08" db="EMBL/GenBank/DDBJ databases">
        <title>Genomic Encyclopedia of Type Strains, Phase III (KMG-III): the genomes of soil and plant-associated and newly described type strains.</title>
        <authorList>
            <person name="Whitman W."/>
        </authorList>
    </citation>
    <scope>NUCLEOTIDE SEQUENCE [LARGE SCALE GENOMIC DNA]</scope>
    <source>
        <strain evidence="4 5">CECT 7015</strain>
    </source>
</reference>
<accession>A0A839UI46</accession>
<comment type="pathway">
    <text evidence="1">Bacterial outer membrane biogenesis; LPS O-antigen biosynthesis.</text>
</comment>
<evidence type="ECO:0000259" key="3">
    <source>
        <dbReference type="Pfam" id="PF01370"/>
    </source>
</evidence>
<dbReference type="RefSeq" id="WP_183665273.1">
    <property type="nucleotide sequence ID" value="NZ_JACHXN010000033.1"/>
</dbReference>
<evidence type="ECO:0000256" key="2">
    <source>
        <dbReference type="ARBA" id="ARBA00007637"/>
    </source>
</evidence>
<evidence type="ECO:0000313" key="5">
    <source>
        <dbReference type="Proteomes" id="UP000554520"/>
    </source>
</evidence>
<dbReference type="Pfam" id="PF01370">
    <property type="entry name" value="Epimerase"/>
    <property type="match status" value="1"/>
</dbReference>
<dbReference type="InterPro" id="IPR001509">
    <property type="entry name" value="Epimerase_deHydtase"/>
</dbReference>
<dbReference type="PANTHER" id="PTHR43000">
    <property type="entry name" value="DTDP-D-GLUCOSE 4,6-DEHYDRATASE-RELATED"/>
    <property type="match status" value="1"/>
</dbReference>
<dbReference type="Gene3D" id="3.40.50.720">
    <property type="entry name" value="NAD(P)-binding Rossmann-like Domain"/>
    <property type="match status" value="1"/>
</dbReference>
<dbReference type="Proteomes" id="UP000554520">
    <property type="component" value="Unassembled WGS sequence"/>
</dbReference>
<sequence>MTGSAGLIGMAARQTLAAAGHTVTAIDVTDFGRGDSEIQIMGLADRDALDRLIRQNAIEAIIHCAAISGPMMARGDPLKIVAVNIDSTALLLDLARIHGMKRFVFCSSISVYGDAGMVRIDEETALHPTSVYGASKVACEQLIEGFATEYGVEGVSLRIGRVYGPYRRANCCLNDIVRNAAAGRKTTIPCDLGFVYHYVHVDDVAAAIAAALVAPQYPRRSYNVGSGEALTMPQIAEIAVQTIRGAEIELVPGADDVPDVQMTFDVGRIGHDLNWHPQIRLASGLKNYRDAIVAGRSA</sequence>
<keyword evidence="4" id="KW-0413">Isomerase</keyword>
<dbReference type="SUPFAM" id="SSF51735">
    <property type="entry name" value="NAD(P)-binding Rossmann-fold domains"/>
    <property type="match status" value="1"/>
</dbReference>
<dbReference type="AlphaFoldDB" id="A0A839UI46"/>
<dbReference type="InterPro" id="IPR036291">
    <property type="entry name" value="NAD(P)-bd_dom_sf"/>
</dbReference>
<comment type="similarity">
    <text evidence="2">Belongs to the NAD(P)-dependent epimerase/dehydratase family.</text>
</comment>
<dbReference type="CDD" id="cd08946">
    <property type="entry name" value="SDR_e"/>
    <property type="match status" value="1"/>
</dbReference>
<keyword evidence="5" id="KW-1185">Reference proteome</keyword>
<protein>
    <submittedName>
        <fullName evidence="4">UDP-glucose 4-epimerase</fullName>
        <ecNumber evidence="4">5.1.3.2</ecNumber>
    </submittedName>
</protein>
<dbReference type="EC" id="5.1.3.2" evidence="4"/>